<dbReference type="Proteomes" id="UP001597542">
    <property type="component" value="Unassembled WGS sequence"/>
</dbReference>
<comment type="caution">
    <text evidence="1">The sequence shown here is derived from an EMBL/GenBank/DDBJ whole genome shotgun (WGS) entry which is preliminary data.</text>
</comment>
<protein>
    <recommendedName>
        <fullName evidence="3">SnoaL-like domain-containing protein</fullName>
    </recommendedName>
</protein>
<proteinExistence type="predicted"/>
<accession>A0ABW5ICL3</accession>
<reference evidence="2" key="1">
    <citation type="journal article" date="2019" name="Int. J. Syst. Evol. Microbiol.">
        <title>The Global Catalogue of Microorganisms (GCM) 10K type strain sequencing project: providing services to taxonomists for standard genome sequencing and annotation.</title>
        <authorList>
            <consortium name="The Broad Institute Genomics Platform"/>
            <consortium name="The Broad Institute Genome Sequencing Center for Infectious Disease"/>
            <person name="Wu L."/>
            <person name="Ma J."/>
        </authorList>
    </citation>
    <scope>NUCLEOTIDE SEQUENCE [LARGE SCALE GENOMIC DNA]</scope>
    <source>
        <strain evidence="2">CGMCC 4.7638</strain>
    </source>
</reference>
<evidence type="ECO:0000313" key="2">
    <source>
        <dbReference type="Proteomes" id="UP001597542"/>
    </source>
</evidence>
<evidence type="ECO:0008006" key="3">
    <source>
        <dbReference type="Google" id="ProtNLM"/>
    </source>
</evidence>
<name>A0ABW5ICL3_9PSEU</name>
<organism evidence="1 2">
    <name type="scientific">Amycolatopsis albidoflavus</name>
    <dbReference type="NCBI Taxonomy" id="102226"/>
    <lineage>
        <taxon>Bacteria</taxon>
        <taxon>Bacillati</taxon>
        <taxon>Actinomycetota</taxon>
        <taxon>Actinomycetes</taxon>
        <taxon>Pseudonocardiales</taxon>
        <taxon>Pseudonocardiaceae</taxon>
        <taxon>Amycolatopsis</taxon>
    </lineage>
</organism>
<evidence type="ECO:0000313" key="1">
    <source>
        <dbReference type="EMBL" id="MFD2486488.1"/>
    </source>
</evidence>
<dbReference type="RefSeq" id="WP_344281406.1">
    <property type="nucleotide sequence ID" value="NZ_BAAAHV010000019.1"/>
</dbReference>
<sequence>MTDAYAGKTGADYDALLDYLAEVCASDDLAAVNALYAHEDLRVPESLIR</sequence>
<dbReference type="EMBL" id="JBHUKQ010000022">
    <property type="protein sequence ID" value="MFD2486488.1"/>
    <property type="molecule type" value="Genomic_DNA"/>
</dbReference>
<gene>
    <name evidence="1" type="ORF">ACFSUT_39865</name>
</gene>
<keyword evidence="2" id="KW-1185">Reference proteome</keyword>